<evidence type="ECO:0000313" key="4">
    <source>
        <dbReference type="EMBL" id="HIZ69392.1"/>
    </source>
</evidence>
<dbReference type="GO" id="GO:0003677">
    <property type="term" value="F:DNA binding"/>
    <property type="evidence" value="ECO:0007669"/>
    <property type="project" value="UniProtKB-KW"/>
</dbReference>
<feature type="compositionally biased region" description="Low complexity" evidence="2">
    <location>
        <begin position="172"/>
        <end position="184"/>
    </location>
</feature>
<dbReference type="NCBIfam" id="TIGR01201">
    <property type="entry name" value="HU_rel"/>
    <property type="match status" value="1"/>
</dbReference>
<name>A0A9D2FYZ4_9BACT</name>
<feature type="compositionally biased region" description="Gly residues" evidence="2">
    <location>
        <begin position="185"/>
        <end position="199"/>
    </location>
</feature>
<organism evidence="4 5">
    <name type="scientific">Candidatus Prevotella avicola</name>
    <dbReference type="NCBI Taxonomy" id="2838738"/>
    <lineage>
        <taxon>Bacteria</taxon>
        <taxon>Pseudomonadati</taxon>
        <taxon>Bacteroidota</taxon>
        <taxon>Bacteroidia</taxon>
        <taxon>Bacteroidales</taxon>
        <taxon>Prevotellaceae</taxon>
        <taxon>Prevotella</taxon>
    </lineage>
</organism>
<dbReference type="InterPro" id="IPR010992">
    <property type="entry name" value="IHF-like_DNA-bd_dom_sf"/>
</dbReference>
<evidence type="ECO:0000313" key="5">
    <source>
        <dbReference type="Proteomes" id="UP000824055"/>
    </source>
</evidence>
<feature type="region of interest" description="Disordered" evidence="2">
    <location>
        <begin position="147"/>
        <end position="199"/>
    </location>
</feature>
<feature type="domain" description="HU" evidence="3">
    <location>
        <begin position="2"/>
        <end position="118"/>
    </location>
</feature>
<keyword evidence="1 4" id="KW-0238">DNA-binding</keyword>
<gene>
    <name evidence="4" type="ORF">H9966_05840</name>
</gene>
<dbReference type="Proteomes" id="UP000824055">
    <property type="component" value="Unassembled WGS sequence"/>
</dbReference>
<evidence type="ECO:0000259" key="3">
    <source>
        <dbReference type="Pfam" id="PF18291"/>
    </source>
</evidence>
<dbReference type="Pfam" id="PF18291">
    <property type="entry name" value="HU-HIG"/>
    <property type="match status" value="1"/>
</dbReference>
<protein>
    <submittedName>
        <fullName evidence="4">HU family DNA-binding protein</fullName>
    </submittedName>
</protein>
<dbReference type="SUPFAM" id="SSF47729">
    <property type="entry name" value="IHF-like DNA-binding proteins"/>
    <property type="match status" value="1"/>
</dbReference>
<proteinExistence type="predicted"/>
<feature type="compositionally biased region" description="Acidic residues" evidence="2">
    <location>
        <begin position="162"/>
        <end position="171"/>
    </location>
</feature>
<dbReference type="AlphaFoldDB" id="A0A9D2FYZ4"/>
<evidence type="ECO:0000256" key="1">
    <source>
        <dbReference type="ARBA" id="ARBA00023125"/>
    </source>
</evidence>
<comment type="caution">
    <text evidence="4">The sequence shown here is derived from an EMBL/GenBank/DDBJ whole genome shotgun (WGS) entry which is preliminary data.</text>
</comment>
<dbReference type="InterPro" id="IPR041607">
    <property type="entry name" value="HU-HIG"/>
</dbReference>
<reference evidence="4" key="2">
    <citation type="submission" date="2021-04" db="EMBL/GenBank/DDBJ databases">
        <authorList>
            <person name="Gilroy R."/>
        </authorList>
    </citation>
    <scope>NUCLEOTIDE SEQUENCE</scope>
    <source>
        <strain evidence="4">ChiHecec3B27-8219</strain>
    </source>
</reference>
<accession>A0A9D2FYZ4</accession>
<evidence type="ECO:0000256" key="2">
    <source>
        <dbReference type="SAM" id="MobiDB-lite"/>
    </source>
</evidence>
<dbReference type="InterPro" id="IPR005902">
    <property type="entry name" value="HU_DNA-bd_put"/>
</dbReference>
<reference evidence="4" key="1">
    <citation type="journal article" date="2021" name="PeerJ">
        <title>Extensive microbial diversity within the chicken gut microbiome revealed by metagenomics and culture.</title>
        <authorList>
            <person name="Gilroy R."/>
            <person name="Ravi A."/>
            <person name="Getino M."/>
            <person name="Pursley I."/>
            <person name="Horton D.L."/>
            <person name="Alikhan N.F."/>
            <person name="Baker D."/>
            <person name="Gharbi K."/>
            <person name="Hall N."/>
            <person name="Watson M."/>
            <person name="Adriaenssens E.M."/>
            <person name="Foster-Nyarko E."/>
            <person name="Jarju S."/>
            <person name="Secka A."/>
            <person name="Antonio M."/>
            <person name="Oren A."/>
            <person name="Chaudhuri R.R."/>
            <person name="La Ragione R."/>
            <person name="Hildebrand F."/>
            <person name="Pallen M.J."/>
        </authorList>
    </citation>
    <scope>NUCLEOTIDE SEQUENCE</scope>
    <source>
        <strain evidence="4">ChiHecec3B27-8219</strain>
    </source>
</reference>
<sequence>MINYSVYMMSPAFSKEETPRAYAKNQVSEIWTLEKFAKHIADHNGVFSRGTVKGVIADMCECLVEQLLNGNKIQLGELGSFCVSLSCESAESVEKFTAKNIKEVNIVFTPGEDFENLAGKACFNMVPSRLAQVATLKAEKAGETTVDLEAAKNKGTASGSQESDDDGEDGSTDSGNTGGTPTQPGTGGGGGSSEEGGEE</sequence>
<dbReference type="EMBL" id="DXBE01000044">
    <property type="protein sequence ID" value="HIZ69392.1"/>
    <property type="molecule type" value="Genomic_DNA"/>
</dbReference>